<dbReference type="Proteomes" id="UP001431783">
    <property type="component" value="Unassembled WGS sequence"/>
</dbReference>
<proteinExistence type="predicted"/>
<evidence type="ECO:0000313" key="2">
    <source>
        <dbReference type="Proteomes" id="UP001431783"/>
    </source>
</evidence>
<reference evidence="1 2" key="1">
    <citation type="submission" date="2023-03" db="EMBL/GenBank/DDBJ databases">
        <title>Genome insight into feeding habits of ladybird beetles.</title>
        <authorList>
            <person name="Li H.-S."/>
            <person name="Huang Y.-H."/>
            <person name="Pang H."/>
        </authorList>
    </citation>
    <scope>NUCLEOTIDE SEQUENCE [LARGE SCALE GENOMIC DNA]</scope>
    <source>
        <strain evidence="1">SYSU_2023b</strain>
        <tissue evidence="1">Whole body</tissue>
    </source>
</reference>
<evidence type="ECO:0000313" key="1">
    <source>
        <dbReference type="EMBL" id="KAK9880703.1"/>
    </source>
</evidence>
<gene>
    <name evidence="1" type="ORF">WA026_013029</name>
</gene>
<organism evidence="1 2">
    <name type="scientific">Henosepilachna vigintioctopunctata</name>
    <dbReference type="NCBI Taxonomy" id="420089"/>
    <lineage>
        <taxon>Eukaryota</taxon>
        <taxon>Metazoa</taxon>
        <taxon>Ecdysozoa</taxon>
        <taxon>Arthropoda</taxon>
        <taxon>Hexapoda</taxon>
        <taxon>Insecta</taxon>
        <taxon>Pterygota</taxon>
        <taxon>Neoptera</taxon>
        <taxon>Endopterygota</taxon>
        <taxon>Coleoptera</taxon>
        <taxon>Polyphaga</taxon>
        <taxon>Cucujiformia</taxon>
        <taxon>Coccinelloidea</taxon>
        <taxon>Coccinellidae</taxon>
        <taxon>Epilachninae</taxon>
        <taxon>Epilachnini</taxon>
        <taxon>Henosepilachna</taxon>
    </lineage>
</organism>
<dbReference type="EMBL" id="JARQZJ010000066">
    <property type="protein sequence ID" value="KAK9880703.1"/>
    <property type="molecule type" value="Genomic_DNA"/>
</dbReference>
<sequence length="121" mass="15185">MILRISEGYNYHECFSKRFEYFYEHLLLAIDKFMPEKEITVGKKYKHWFGSEILNAIKERNYKYRLWLLSNEEKDRLDYTKTRNNVTKLIRNQKYRYYRDQVDGNKNRPKEMWKEVNIRKK</sequence>
<comment type="caution">
    <text evidence="1">The sequence shown here is derived from an EMBL/GenBank/DDBJ whole genome shotgun (WGS) entry which is preliminary data.</text>
</comment>
<accession>A0AAW1UDH5</accession>
<name>A0AAW1UDH5_9CUCU</name>
<dbReference type="AlphaFoldDB" id="A0AAW1UDH5"/>
<keyword evidence="2" id="KW-1185">Reference proteome</keyword>
<protein>
    <submittedName>
        <fullName evidence="1">Uncharacterized protein</fullName>
    </submittedName>
</protein>